<accession>A0A1D1UHY1</accession>
<evidence type="ECO:0000313" key="2">
    <source>
        <dbReference type="Proteomes" id="UP000186922"/>
    </source>
</evidence>
<evidence type="ECO:0008006" key="3">
    <source>
        <dbReference type="Google" id="ProtNLM"/>
    </source>
</evidence>
<dbReference type="Proteomes" id="UP000186922">
    <property type="component" value="Unassembled WGS sequence"/>
</dbReference>
<dbReference type="Gene3D" id="3.30.160.60">
    <property type="entry name" value="Classic Zinc Finger"/>
    <property type="match status" value="1"/>
</dbReference>
<gene>
    <name evidence="1" type="primary">RvY_01893-1</name>
    <name evidence="1" type="synonym">RvY_01893.1</name>
    <name evidence="1" type="ORF">RvY_01893</name>
</gene>
<name>A0A1D1UHY1_RAMVA</name>
<sequence>MEDTLKGRLGESILQYSVAKLTEKFGLVKVLYCPYRSRWATATGHNTPCPFTCSDKARMDEHRKLVHGDDKPFLSGIDACLYRCKNSTRLRTHVLGVHPHAEYERDAVKRVFIGSATPEADASFEQNSAETGWQWHSVLR</sequence>
<protein>
    <recommendedName>
        <fullName evidence="3">C2H2-type domain-containing protein</fullName>
    </recommendedName>
</protein>
<organism evidence="1 2">
    <name type="scientific">Ramazzottius varieornatus</name>
    <name type="common">Water bear</name>
    <name type="synonym">Tardigrade</name>
    <dbReference type="NCBI Taxonomy" id="947166"/>
    <lineage>
        <taxon>Eukaryota</taxon>
        <taxon>Metazoa</taxon>
        <taxon>Ecdysozoa</taxon>
        <taxon>Tardigrada</taxon>
        <taxon>Eutardigrada</taxon>
        <taxon>Parachela</taxon>
        <taxon>Hypsibioidea</taxon>
        <taxon>Ramazzottiidae</taxon>
        <taxon>Ramazzottius</taxon>
    </lineage>
</organism>
<dbReference type="EMBL" id="BDGG01000001">
    <property type="protein sequence ID" value="GAU89334.1"/>
    <property type="molecule type" value="Genomic_DNA"/>
</dbReference>
<keyword evidence="2" id="KW-1185">Reference proteome</keyword>
<reference evidence="1 2" key="1">
    <citation type="journal article" date="2016" name="Nat. Commun.">
        <title>Extremotolerant tardigrade genome and improved radiotolerance of human cultured cells by tardigrade-unique protein.</title>
        <authorList>
            <person name="Hashimoto T."/>
            <person name="Horikawa D.D."/>
            <person name="Saito Y."/>
            <person name="Kuwahara H."/>
            <person name="Kozuka-Hata H."/>
            <person name="Shin-I T."/>
            <person name="Minakuchi Y."/>
            <person name="Ohishi K."/>
            <person name="Motoyama A."/>
            <person name="Aizu T."/>
            <person name="Enomoto A."/>
            <person name="Kondo K."/>
            <person name="Tanaka S."/>
            <person name="Hara Y."/>
            <person name="Koshikawa S."/>
            <person name="Sagara H."/>
            <person name="Miura T."/>
            <person name="Yokobori S."/>
            <person name="Miyagawa K."/>
            <person name="Suzuki Y."/>
            <person name="Kubo T."/>
            <person name="Oyama M."/>
            <person name="Kohara Y."/>
            <person name="Fujiyama A."/>
            <person name="Arakawa K."/>
            <person name="Katayama T."/>
            <person name="Toyoda A."/>
            <person name="Kunieda T."/>
        </authorList>
    </citation>
    <scope>NUCLEOTIDE SEQUENCE [LARGE SCALE GENOMIC DNA]</scope>
    <source>
        <strain evidence="1 2">YOKOZUNA-1</strain>
    </source>
</reference>
<comment type="caution">
    <text evidence="1">The sequence shown here is derived from an EMBL/GenBank/DDBJ whole genome shotgun (WGS) entry which is preliminary data.</text>
</comment>
<dbReference type="AlphaFoldDB" id="A0A1D1UHY1"/>
<evidence type="ECO:0000313" key="1">
    <source>
        <dbReference type="EMBL" id="GAU89334.1"/>
    </source>
</evidence>
<proteinExistence type="predicted"/>